<protein>
    <submittedName>
        <fullName evidence="2">Variant erythrocyte surface antigen-1 family protein</fullName>
    </submittedName>
</protein>
<feature type="transmembrane region" description="Helical" evidence="1">
    <location>
        <begin position="732"/>
        <end position="752"/>
    </location>
</feature>
<evidence type="ECO:0000256" key="1">
    <source>
        <dbReference type="SAM" id="Phobius"/>
    </source>
</evidence>
<dbReference type="AlphaFoldDB" id="A0AAD9GBC6"/>
<reference evidence="2" key="2">
    <citation type="submission" date="2021-05" db="EMBL/GenBank/DDBJ databases">
        <authorList>
            <person name="Pain A."/>
        </authorList>
    </citation>
    <scope>NUCLEOTIDE SEQUENCE</scope>
    <source>
        <strain evidence="2">1802A</strain>
    </source>
</reference>
<dbReference type="InterPro" id="IPR024751">
    <property type="entry name" value="VESA1"/>
</dbReference>
<evidence type="ECO:0000313" key="2">
    <source>
        <dbReference type="EMBL" id="KAK1935245.1"/>
    </source>
</evidence>
<reference evidence="2" key="1">
    <citation type="journal article" date="2014" name="Nucleic Acids Res.">
        <title>The evolutionary dynamics of variant antigen genes in Babesia reveal a history of genomic innovation underlying host-parasite interaction.</title>
        <authorList>
            <person name="Jackson A.P."/>
            <person name="Otto T.D."/>
            <person name="Darby A."/>
            <person name="Ramaprasad A."/>
            <person name="Xia D."/>
            <person name="Echaide I.E."/>
            <person name="Farber M."/>
            <person name="Gahlot S."/>
            <person name="Gamble J."/>
            <person name="Gupta D."/>
            <person name="Gupta Y."/>
            <person name="Jackson L."/>
            <person name="Malandrin L."/>
            <person name="Malas T.B."/>
            <person name="Moussa E."/>
            <person name="Nair M."/>
            <person name="Reid A.J."/>
            <person name="Sanders M."/>
            <person name="Sharma J."/>
            <person name="Tracey A."/>
            <person name="Quail M.A."/>
            <person name="Weir W."/>
            <person name="Wastling J.M."/>
            <person name="Hall N."/>
            <person name="Willadsen P."/>
            <person name="Lingelbach K."/>
            <person name="Shiels B."/>
            <person name="Tait A."/>
            <person name="Berriman M."/>
            <person name="Allred D.R."/>
            <person name="Pain A."/>
        </authorList>
    </citation>
    <scope>NUCLEOTIDE SEQUENCE</scope>
    <source>
        <strain evidence="2">1802A</strain>
    </source>
</reference>
<keyword evidence="1" id="KW-0812">Transmembrane</keyword>
<dbReference type="EMBL" id="JAHBMH010000060">
    <property type="protein sequence ID" value="KAK1935245.1"/>
    <property type="molecule type" value="Genomic_DNA"/>
</dbReference>
<keyword evidence="1" id="KW-0472">Membrane</keyword>
<keyword evidence="1" id="KW-1133">Transmembrane helix</keyword>
<evidence type="ECO:0000313" key="3">
    <source>
        <dbReference type="Proteomes" id="UP001195914"/>
    </source>
</evidence>
<gene>
    <name evidence="2" type="ORF">X943_000988</name>
</gene>
<organism evidence="2 3">
    <name type="scientific">Babesia divergens</name>
    <dbReference type="NCBI Taxonomy" id="32595"/>
    <lineage>
        <taxon>Eukaryota</taxon>
        <taxon>Sar</taxon>
        <taxon>Alveolata</taxon>
        <taxon>Apicomplexa</taxon>
        <taxon>Aconoidasida</taxon>
        <taxon>Piroplasmida</taxon>
        <taxon>Babesiidae</taxon>
        <taxon>Babesia</taxon>
    </lineage>
</organism>
<name>A0AAD9GBC6_BABDI</name>
<sequence length="793" mass="87532">MCSGGEALPSSLSVLRTLRSVLTGSLGPLRGTRKVCSMYYTDVFVGSNDIDKLKNALKAELKGSGLTVDLKELEDLASGLGRFIGYDSSELTGKGIGKNGHYASSYKDASWPECGSKPCPSCSSCSHSGSSTSCNGSCCPDCDVKKAAKIFLGFLPCLYYALKYLYDRCNGEWSGHNINHKDYSLSRFLVGMGYDLQKLNDSNKGSDIFGFLNTLFKDSPGPLQSLYEKSKKYFTSFSHSISSGSQDPLTVRDILLWLSGLPFSKGFEALLKHCKGLCDSTGNSVKFDNFETSLFNSCFLSPFVLAAIQWPGKSEIFYHNFSDISDSLYPEDPFDLFNMLFDYVRKIFAPLKFLEYQCKTDKNSAGWQDCGFGKSCMEALESSSGSPAASTKSPCCQSSSPYGIVCTGKRNDKDHAEHCISSKPEVKCMGLKDCDNSPEVQAHASTDAHQSGKCTPCPHPLVRFLTDSWPFLRNSPDSSVPPMGFSKENLPSPGRRGEALHTALKDFCDSSSSPLTRLVQYSLCISRTPPETLGEFFSFFQKFVPKLNSKFVDFENYVSKEPGQYSGQKFTTAFQTALETLNGSSHSGNSHPYDLKSLYDCHAAIGSGASCAAYLNLLTGDVYDIFVDDFLGTYLSFVCHVPRMFREKVEEFRKKFSDCCSSGSCKTIIYCPCAWPLISSQGFSFTSRGSLSGKKSCSNFIDQLDSVLASGSPLGLLINAIDAFLWSIREPFFFFVLAFWAFVISYFLYVQLYKLDLLHLKSHAHLPRSFKILPSTLFSDASSRLKDLSYFTL</sequence>
<proteinExistence type="predicted"/>
<comment type="caution">
    <text evidence="2">The sequence shown here is derived from an EMBL/GenBank/DDBJ whole genome shotgun (WGS) entry which is preliminary data.</text>
</comment>
<accession>A0AAD9GBC6</accession>
<keyword evidence="3" id="KW-1185">Reference proteome</keyword>
<dbReference type="Proteomes" id="UP001195914">
    <property type="component" value="Unassembled WGS sequence"/>
</dbReference>
<dbReference type="Pfam" id="PF12785">
    <property type="entry name" value="VESA1_N"/>
    <property type="match status" value="1"/>
</dbReference>